<evidence type="ECO:0000313" key="2">
    <source>
        <dbReference type="Proteomes" id="UP001165289"/>
    </source>
</evidence>
<protein>
    <submittedName>
        <fullName evidence="1">Zinc finger BED domain-containing protein 5-like</fullName>
    </submittedName>
</protein>
<gene>
    <name evidence="1" type="ORF">LOD99_13314</name>
</gene>
<name>A0AAV7KJA0_9METZ</name>
<dbReference type="PANTHER" id="PTHR45913">
    <property type="entry name" value="EPM2A-INTERACTING PROTEIN 1"/>
    <property type="match status" value="1"/>
</dbReference>
<organism evidence="1 2">
    <name type="scientific">Oopsacas minuta</name>
    <dbReference type="NCBI Taxonomy" id="111878"/>
    <lineage>
        <taxon>Eukaryota</taxon>
        <taxon>Metazoa</taxon>
        <taxon>Porifera</taxon>
        <taxon>Hexactinellida</taxon>
        <taxon>Hexasterophora</taxon>
        <taxon>Lyssacinosida</taxon>
        <taxon>Leucopsacidae</taxon>
        <taxon>Oopsacas</taxon>
    </lineage>
</organism>
<comment type="caution">
    <text evidence="1">The sequence shown here is derived from an EMBL/GenBank/DDBJ whole genome shotgun (WGS) entry which is preliminary data.</text>
</comment>
<sequence>MKQVVVTMLGQTESKKLMVLSLSNDTLRKRIVGMSEDVLEQILQQVNDSAYYATQPDESLDIASMSQLSVFIRYVSDCEIIENYAFCRVLPTTTTTGFDILKCLNTLFVSKNIGWGKCVGICIDGAAACTGIRNGVVKRIQDVAKSAKWTHCFIHREALMAMDLSPIE</sequence>
<proteinExistence type="predicted"/>
<dbReference type="Proteomes" id="UP001165289">
    <property type="component" value="Unassembled WGS sequence"/>
</dbReference>
<dbReference type="PANTHER" id="PTHR45913:SF19">
    <property type="entry name" value="LOW QUALITY PROTEIN: ZINC FINGER BED DOMAIN-CONTAINING PROTEIN 5-LIKE"/>
    <property type="match status" value="1"/>
</dbReference>
<reference evidence="1 2" key="1">
    <citation type="journal article" date="2023" name="BMC Biol.">
        <title>The compact genome of the sponge Oopsacas minuta (Hexactinellida) is lacking key metazoan core genes.</title>
        <authorList>
            <person name="Santini S."/>
            <person name="Schenkelaars Q."/>
            <person name="Jourda C."/>
            <person name="Duchesne M."/>
            <person name="Belahbib H."/>
            <person name="Rocher C."/>
            <person name="Selva M."/>
            <person name="Riesgo A."/>
            <person name="Vervoort M."/>
            <person name="Leys S.P."/>
            <person name="Kodjabachian L."/>
            <person name="Le Bivic A."/>
            <person name="Borchiellini C."/>
            <person name="Claverie J.M."/>
            <person name="Renard E."/>
        </authorList>
    </citation>
    <scope>NUCLEOTIDE SEQUENCE [LARGE SCALE GENOMIC DNA]</scope>
    <source>
        <strain evidence="1">SPO-2</strain>
    </source>
</reference>
<accession>A0AAV7KJA0</accession>
<keyword evidence="2" id="KW-1185">Reference proteome</keyword>
<evidence type="ECO:0000313" key="1">
    <source>
        <dbReference type="EMBL" id="KAI6661442.1"/>
    </source>
</evidence>
<dbReference type="EMBL" id="JAKMXF010000011">
    <property type="protein sequence ID" value="KAI6661442.1"/>
    <property type="molecule type" value="Genomic_DNA"/>
</dbReference>
<dbReference type="AlphaFoldDB" id="A0AAV7KJA0"/>